<dbReference type="AlphaFoldDB" id="A0AAW0FNF8"/>
<dbReference type="Gene3D" id="1.10.510.10">
    <property type="entry name" value="Transferase(Phosphotransferase) domain 1"/>
    <property type="match status" value="1"/>
</dbReference>
<evidence type="ECO:0000256" key="1">
    <source>
        <dbReference type="ARBA" id="ARBA00022679"/>
    </source>
</evidence>
<dbReference type="PROSITE" id="PS00109">
    <property type="entry name" value="PROTEIN_KINASE_TYR"/>
    <property type="match status" value="1"/>
</dbReference>
<keyword evidence="3" id="KW-0418">Kinase</keyword>
<dbReference type="PANTHER" id="PTHR44329">
    <property type="entry name" value="SERINE/THREONINE-PROTEIN KINASE TNNI3K-RELATED"/>
    <property type="match status" value="1"/>
</dbReference>
<accession>A0AAW0FNF8</accession>
<dbReference type="InterPro" id="IPR008266">
    <property type="entry name" value="Tyr_kinase_AS"/>
</dbReference>
<evidence type="ECO:0000256" key="2">
    <source>
        <dbReference type="ARBA" id="ARBA00022741"/>
    </source>
</evidence>
<dbReference type="Proteomes" id="UP001385951">
    <property type="component" value="Unassembled WGS sequence"/>
</dbReference>
<keyword evidence="4" id="KW-0067">ATP-binding</keyword>
<gene>
    <name evidence="6" type="ORF">QCA50_016335</name>
</gene>
<keyword evidence="7" id="KW-1185">Reference proteome</keyword>
<reference evidence="6 7" key="1">
    <citation type="submission" date="2022-09" db="EMBL/GenBank/DDBJ databases">
        <authorList>
            <person name="Palmer J.M."/>
        </authorList>
    </citation>
    <scope>NUCLEOTIDE SEQUENCE [LARGE SCALE GENOMIC DNA]</scope>
    <source>
        <strain evidence="6 7">DSM 7382</strain>
    </source>
</reference>
<dbReference type="InterPro" id="IPR051681">
    <property type="entry name" value="Ser/Thr_Kinases-Pseudokinases"/>
</dbReference>
<evidence type="ECO:0000259" key="5">
    <source>
        <dbReference type="PROSITE" id="PS50011"/>
    </source>
</evidence>
<dbReference type="InterPro" id="IPR000719">
    <property type="entry name" value="Prot_kinase_dom"/>
</dbReference>
<organism evidence="6 7">
    <name type="scientific">Cerrena zonata</name>
    <dbReference type="NCBI Taxonomy" id="2478898"/>
    <lineage>
        <taxon>Eukaryota</taxon>
        <taxon>Fungi</taxon>
        <taxon>Dikarya</taxon>
        <taxon>Basidiomycota</taxon>
        <taxon>Agaricomycotina</taxon>
        <taxon>Agaricomycetes</taxon>
        <taxon>Polyporales</taxon>
        <taxon>Cerrenaceae</taxon>
        <taxon>Cerrena</taxon>
    </lineage>
</organism>
<evidence type="ECO:0000313" key="7">
    <source>
        <dbReference type="Proteomes" id="UP001385951"/>
    </source>
</evidence>
<keyword evidence="1" id="KW-0808">Transferase</keyword>
<dbReference type="EMBL" id="JASBNA010000048">
    <property type="protein sequence ID" value="KAK7680554.1"/>
    <property type="molecule type" value="Genomic_DNA"/>
</dbReference>
<dbReference type="SUPFAM" id="SSF56112">
    <property type="entry name" value="Protein kinase-like (PK-like)"/>
    <property type="match status" value="1"/>
</dbReference>
<dbReference type="InterPro" id="IPR001245">
    <property type="entry name" value="Ser-Thr/Tyr_kinase_cat_dom"/>
</dbReference>
<dbReference type="PANTHER" id="PTHR44329:SF288">
    <property type="entry name" value="MITOGEN-ACTIVATED PROTEIN KINASE KINASE KINASE 20"/>
    <property type="match status" value="1"/>
</dbReference>
<evidence type="ECO:0000313" key="6">
    <source>
        <dbReference type="EMBL" id="KAK7680554.1"/>
    </source>
</evidence>
<dbReference type="InterPro" id="IPR011009">
    <property type="entry name" value="Kinase-like_dom_sf"/>
</dbReference>
<feature type="domain" description="Protein kinase" evidence="5">
    <location>
        <begin position="121"/>
        <end position="379"/>
    </location>
</feature>
<dbReference type="GO" id="GO:0004674">
    <property type="term" value="F:protein serine/threonine kinase activity"/>
    <property type="evidence" value="ECO:0007669"/>
    <property type="project" value="TreeGrafter"/>
</dbReference>
<dbReference type="PROSITE" id="PS50011">
    <property type="entry name" value="PROTEIN_KINASE_DOM"/>
    <property type="match status" value="1"/>
</dbReference>
<evidence type="ECO:0000256" key="3">
    <source>
        <dbReference type="ARBA" id="ARBA00022777"/>
    </source>
</evidence>
<keyword evidence="2" id="KW-0547">Nucleotide-binding</keyword>
<dbReference type="PRINTS" id="PR00109">
    <property type="entry name" value="TYRKINASE"/>
</dbReference>
<comment type="caution">
    <text evidence="6">The sequence shown here is derived from an EMBL/GenBank/DDBJ whole genome shotgun (WGS) entry which is preliminary data.</text>
</comment>
<evidence type="ECO:0000256" key="4">
    <source>
        <dbReference type="ARBA" id="ARBA00022840"/>
    </source>
</evidence>
<dbReference type="GO" id="GO:0005524">
    <property type="term" value="F:ATP binding"/>
    <property type="evidence" value="ECO:0007669"/>
    <property type="project" value="UniProtKB-KW"/>
</dbReference>
<protein>
    <recommendedName>
        <fullName evidence="5">Protein kinase domain-containing protein</fullName>
    </recommendedName>
</protein>
<proteinExistence type="predicted"/>
<dbReference type="Pfam" id="PF07714">
    <property type="entry name" value="PK_Tyr_Ser-Thr"/>
    <property type="match status" value="1"/>
</dbReference>
<sequence length="379" mass="42915">MYLARLGLSAVQNIFGSKNLNSEPENNAIIDPHDISEALALVRNCIELHGLPSGLETDHLRRSVIQCAVDLMQDLLDNDEPWEMVERDPTEPNKLQISQLLMQFAEQFQIFPESLFVTVTLSDRRIQRMGMNSEIYTGQWKGMKVAMRLLRSHTRMFDESDRGQTKVLLACLRWRQLRHPNVVQLFGVDITNIGHAPTLVHPWMEKGNIRDHIKNLTVKPEPECLVSWVCDVARGMDYLHGMGIVHGDLRGNNVLLSDDGDAIVTDVFLYPFLEDWTAPYRCKGGPERWLAPEVLDNSDPSSSSDSFCFGLVCIEIYTGEIHFPDLLDARAIDNMSQGRFPSKPNTMPDQVWALASACWNSIPTQRPTMQQVLTQLSGN</sequence>
<name>A0AAW0FNF8_9APHY</name>